<accession>A0A4U0XZD5</accession>
<proteinExistence type="predicted"/>
<feature type="region of interest" description="Disordered" evidence="1">
    <location>
        <begin position="524"/>
        <end position="555"/>
    </location>
</feature>
<feature type="compositionally biased region" description="Basic and acidic residues" evidence="1">
    <location>
        <begin position="218"/>
        <end position="236"/>
    </location>
</feature>
<dbReference type="AlphaFoldDB" id="A0A4U0XZD5"/>
<feature type="region of interest" description="Disordered" evidence="1">
    <location>
        <begin position="209"/>
        <end position="236"/>
    </location>
</feature>
<keyword evidence="3" id="KW-1185">Reference proteome</keyword>
<reference evidence="2 3" key="1">
    <citation type="submission" date="2017-03" db="EMBL/GenBank/DDBJ databases">
        <title>Genomes of endolithic fungi from Antarctica.</title>
        <authorList>
            <person name="Coleine C."/>
            <person name="Masonjones S."/>
            <person name="Stajich J.E."/>
        </authorList>
    </citation>
    <scope>NUCLEOTIDE SEQUENCE [LARGE SCALE GENOMIC DNA]</scope>
    <source>
        <strain evidence="2 3">CCFEE 5184</strain>
    </source>
</reference>
<protein>
    <submittedName>
        <fullName evidence="2">Uncharacterized protein</fullName>
    </submittedName>
</protein>
<feature type="compositionally biased region" description="Basic and acidic residues" evidence="1">
    <location>
        <begin position="532"/>
        <end position="544"/>
    </location>
</feature>
<comment type="caution">
    <text evidence="2">The sequence shown here is derived from an EMBL/GenBank/DDBJ whole genome shotgun (WGS) entry which is preliminary data.</text>
</comment>
<name>A0A4U0XZD5_9PEZI</name>
<gene>
    <name evidence="2" type="ORF">B0A55_00658</name>
</gene>
<evidence type="ECO:0000313" key="2">
    <source>
        <dbReference type="EMBL" id="TKA83210.1"/>
    </source>
</evidence>
<dbReference type="OrthoDB" id="3795850at2759"/>
<sequence length="576" mass="65546">MCINCYNTCKTLEAGIAWATPVEPDELVAHLAAYTKVLPIIRTLRLAQRFGQGPRAYITKLPLEIEQAVEGLIIRSECNQAKKGAFHKYDVIMRKHFGLEVYFADTTVDERKADRWPKHKNDRWNSADERKTTLCYLTLPERFGPLSSFCPSDMAAELGGPEIKAAQAIDIDMDALTITDEQRRRFHRALKTLGIEPYLHPSQAHRVTVSANVSQEQPKAKTEKGMGGEGETEKRASSDWPRLLLLVKSIDRAVPVRSDELGDRMDRFTQTLPQLHALRLCPRFGEGPDVHITKLPVEVVEAIEELVTEAWSSFDARHWQMLGGWSEQFACFEHRCAPMDHLPDCHSPLSDDAGNEFQPSQKTQLMNVEAMDWGWVETHDEVKDAWMKRNDPKKEGAFSEHANALRKHFGLQIVTQNTRIATEDKNSWPEHPDNEWHEDKERQTTLCYLTLPSSDSPAEKTYGLTNMEDECSFARMAVAQAVAVQLPDPAEIPKIQARFQRALRVLGLQPWLPPAMGAIANVKRTKTKKRVEKASKQVKKESKQVKKPSRSAHDVKSQWPRVLLLVAGRFEMEDRY</sequence>
<evidence type="ECO:0000313" key="3">
    <source>
        <dbReference type="Proteomes" id="UP000309340"/>
    </source>
</evidence>
<evidence type="ECO:0000256" key="1">
    <source>
        <dbReference type="SAM" id="MobiDB-lite"/>
    </source>
</evidence>
<dbReference type="Proteomes" id="UP000309340">
    <property type="component" value="Unassembled WGS sequence"/>
</dbReference>
<organism evidence="2 3">
    <name type="scientific">Friedmanniomyces simplex</name>
    <dbReference type="NCBI Taxonomy" id="329884"/>
    <lineage>
        <taxon>Eukaryota</taxon>
        <taxon>Fungi</taxon>
        <taxon>Dikarya</taxon>
        <taxon>Ascomycota</taxon>
        <taxon>Pezizomycotina</taxon>
        <taxon>Dothideomycetes</taxon>
        <taxon>Dothideomycetidae</taxon>
        <taxon>Mycosphaerellales</taxon>
        <taxon>Teratosphaeriaceae</taxon>
        <taxon>Friedmanniomyces</taxon>
    </lineage>
</organism>
<dbReference type="EMBL" id="NAJQ01000014">
    <property type="protein sequence ID" value="TKA83210.1"/>
    <property type="molecule type" value="Genomic_DNA"/>
</dbReference>